<name>A0A7Y9USZ6_9ACTN</name>
<evidence type="ECO:0000313" key="2">
    <source>
        <dbReference type="Proteomes" id="UP000544110"/>
    </source>
</evidence>
<dbReference type="EMBL" id="JACCAC010000001">
    <property type="protein sequence ID" value="NYG56894.1"/>
    <property type="molecule type" value="Genomic_DNA"/>
</dbReference>
<dbReference type="InterPro" id="IPR024747">
    <property type="entry name" value="Pyridox_Oxase-rel"/>
</dbReference>
<sequence>MEHHRVALDARTCRDLLDLESVGRAAFVVDGRPQVQLVAYVRVGDRLEVAAGAGSALAHVDDDAVVAVQVDRVDRDRGDGWSVVATGPARPGRHLADGSCTVVVALAGPGCEVTGRWVGAAALTGPAALAAR</sequence>
<evidence type="ECO:0000313" key="1">
    <source>
        <dbReference type="EMBL" id="NYG56894.1"/>
    </source>
</evidence>
<reference evidence="1 2" key="1">
    <citation type="submission" date="2020-07" db="EMBL/GenBank/DDBJ databases">
        <title>Sequencing the genomes of 1000 actinobacteria strains.</title>
        <authorList>
            <person name="Klenk H.-P."/>
        </authorList>
    </citation>
    <scope>NUCLEOTIDE SEQUENCE [LARGE SCALE GENOMIC DNA]</scope>
    <source>
        <strain evidence="1 2">DSM 24552</strain>
    </source>
</reference>
<organism evidence="1 2">
    <name type="scientific">Nocardioides perillae</name>
    <dbReference type="NCBI Taxonomy" id="1119534"/>
    <lineage>
        <taxon>Bacteria</taxon>
        <taxon>Bacillati</taxon>
        <taxon>Actinomycetota</taxon>
        <taxon>Actinomycetes</taxon>
        <taxon>Propionibacteriales</taxon>
        <taxon>Nocardioidaceae</taxon>
        <taxon>Nocardioides</taxon>
    </lineage>
</organism>
<protein>
    <submittedName>
        <fullName evidence="1">Nitroimidazol reductase NimA-like FMN-containing flavoprotein (Pyridoxamine 5'-phosphate oxidase superfamily)</fullName>
    </submittedName>
</protein>
<gene>
    <name evidence="1" type="ORF">BJ989_003198</name>
</gene>
<accession>A0A7Y9USZ6</accession>
<comment type="caution">
    <text evidence="1">The sequence shown here is derived from an EMBL/GenBank/DDBJ whole genome shotgun (WGS) entry which is preliminary data.</text>
</comment>
<dbReference type="AlphaFoldDB" id="A0A7Y9USZ6"/>
<dbReference type="SUPFAM" id="SSF50475">
    <property type="entry name" value="FMN-binding split barrel"/>
    <property type="match status" value="1"/>
</dbReference>
<dbReference type="RefSeq" id="WP_179519076.1">
    <property type="nucleotide sequence ID" value="NZ_JACCAC010000001.1"/>
</dbReference>
<proteinExistence type="predicted"/>
<dbReference type="Gene3D" id="2.30.110.10">
    <property type="entry name" value="Electron Transport, Fmn-binding Protein, Chain A"/>
    <property type="match status" value="1"/>
</dbReference>
<dbReference type="Proteomes" id="UP000544110">
    <property type="component" value="Unassembled WGS sequence"/>
</dbReference>
<dbReference type="InterPro" id="IPR012349">
    <property type="entry name" value="Split_barrel_FMN-bd"/>
</dbReference>
<dbReference type="Pfam" id="PF12900">
    <property type="entry name" value="Pyridox_ox_2"/>
    <property type="match status" value="1"/>
</dbReference>
<keyword evidence="2" id="KW-1185">Reference proteome</keyword>